<gene>
    <name evidence="3" type="ORF">SAMN05216192_13414</name>
</gene>
<dbReference type="InterPro" id="IPR002575">
    <property type="entry name" value="Aminoglycoside_PTrfase"/>
</dbReference>
<dbReference type="STRING" id="1174501.SAMN05216192_13414"/>
<name>A0A1G8ZU61_9BACL</name>
<dbReference type="OrthoDB" id="4030632at2"/>
<dbReference type="PANTHER" id="PTHR21064:SF6">
    <property type="entry name" value="AMINOGLYCOSIDE PHOSPHOTRANSFERASE DOMAIN-CONTAINING PROTEIN"/>
    <property type="match status" value="1"/>
</dbReference>
<dbReference type="Gene3D" id="3.90.1200.10">
    <property type="match status" value="1"/>
</dbReference>
<dbReference type="GO" id="GO:0019202">
    <property type="term" value="F:amino acid kinase activity"/>
    <property type="evidence" value="ECO:0007669"/>
    <property type="project" value="TreeGrafter"/>
</dbReference>
<keyword evidence="4" id="KW-1185">Reference proteome</keyword>
<proteinExistence type="inferred from homology"/>
<dbReference type="Pfam" id="PF01636">
    <property type="entry name" value="APH"/>
    <property type="match status" value="1"/>
</dbReference>
<dbReference type="AlphaFoldDB" id="A0A1G8ZU61"/>
<dbReference type="EMBL" id="FNDX01000034">
    <property type="protein sequence ID" value="SDK18537.1"/>
    <property type="molecule type" value="Genomic_DNA"/>
</dbReference>
<dbReference type="RefSeq" id="WP_090717394.1">
    <property type="nucleotide sequence ID" value="NZ_CBCSKY010000077.1"/>
</dbReference>
<dbReference type="PANTHER" id="PTHR21064">
    <property type="entry name" value="AMINOGLYCOSIDE PHOSPHOTRANSFERASE DOMAIN-CONTAINING PROTEIN-RELATED"/>
    <property type="match status" value="1"/>
</dbReference>
<keyword evidence="3" id="KW-0418">Kinase</keyword>
<protein>
    <submittedName>
        <fullName evidence="3">Ser/Thr protein kinase RdoA involved in Cpx stress response, MazF antagonist</fullName>
    </submittedName>
</protein>
<dbReference type="Proteomes" id="UP000199050">
    <property type="component" value="Unassembled WGS sequence"/>
</dbReference>
<dbReference type="InterPro" id="IPR050249">
    <property type="entry name" value="Pseudomonas-type_ThrB"/>
</dbReference>
<evidence type="ECO:0000313" key="4">
    <source>
        <dbReference type="Proteomes" id="UP000199050"/>
    </source>
</evidence>
<organism evidence="3 4">
    <name type="scientific">Paenibacillus typhae</name>
    <dbReference type="NCBI Taxonomy" id="1174501"/>
    <lineage>
        <taxon>Bacteria</taxon>
        <taxon>Bacillati</taxon>
        <taxon>Bacillota</taxon>
        <taxon>Bacilli</taxon>
        <taxon>Bacillales</taxon>
        <taxon>Paenibacillaceae</taxon>
        <taxon>Paenibacillus</taxon>
    </lineage>
</organism>
<dbReference type="InterPro" id="IPR011009">
    <property type="entry name" value="Kinase-like_dom_sf"/>
</dbReference>
<reference evidence="4" key="1">
    <citation type="submission" date="2016-10" db="EMBL/GenBank/DDBJ databases">
        <authorList>
            <person name="Varghese N."/>
            <person name="Submissions S."/>
        </authorList>
    </citation>
    <scope>NUCLEOTIDE SEQUENCE [LARGE SCALE GENOMIC DNA]</scope>
    <source>
        <strain evidence="4">CGMCC 1.11012</strain>
    </source>
</reference>
<dbReference type="SUPFAM" id="SSF56112">
    <property type="entry name" value="Protein kinase-like (PK-like)"/>
    <property type="match status" value="1"/>
</dbReference>
<sequence>MNEHLSIAMDALNNYPIACKSLAFIAQSGNTIYKVTDPDNNSYSLRMHLSKGDALEGFWSKPEVIRSEMVWLQALALETDLTVPAPFKNNHGDFISNVNDVNCTLLRWVDGEQKPFIPTVEDAAAIGEMTGKLHRQASNWSIPSVFERPSFDSSRILQSLDKLGERSDAGMLNADDTALLQQAGQRVIAMMNTIERIAGNWGMIHADLIPSNLVFHGKGVRPIDFGACGFGYYLVDLGWTFSYIHPAFRDQLLQSYARYYPLPDSYIELLEGFFIAAQLETMNFWLGLPDWQEWLPEHIGKLAGREINAYMNGQSFLFSGRPYWE</sequence>
<keyword evidence="3" id="KW-0808">Transferase</keyword>
<evidence type="ECO:0000259" key="2">
    <source>
        <dbReference type="Pfam" id="PF01636"/>
    </source>
</evidence>
<evidence type="ECO:0000313" key="3">
    <source>
        <dbReference type="EMBL" id="SDK18537.1"/>
    </source>
</evidence>
<comment type="similarity">
    <text evidence="1">Belongs to the pseudomonas-type ThrB family.</text>
</comment>
<accession>A0A1G8ZU61</accession>
<evidence type="ECO:0000256" key="1">
    <source>
        <dbReference type="ARBA" id="ARBA00038240"/>
    </source>
</evidence>
<feature type="domain" description="Aminoglycoside phosphotransferase" evidence="2">
    <location>
        <begin position="29"/>
        <end position="265"/>
    </location>
</feature>